<evidence type="ECO:0000256" key="1">
    <source>
        <dbReference type="ARBA" id="ARBA00005051"/>
    </source>
</evidence>
<name>A0A271J0F1_9BACT</name>
<evidence type="ECO:0000256" key="7">
    <source>
        <dbReference type="ARBA" id="ARBA00022777"/>
    </source>
</evidence>
<comment type="pathway">
    <text evidence="1">Cofactor biosynthesis; tetrahydrofolate biosynthesis; 2-amino-4-hydroxy-6-hydroxymethyl-7,8-dihydropteridine diphosphate from 7,8-dihydroneopterin triphosphate: step 4/4.</text>
</comment>
<evidence type="ECO:0000256" key="11">
    <source>
        <dbReference type="ARBA" id="ARBA00029766"/>
    </source>
</evidence>
<dbReference type="EMBL" id="MQWD01000001">
    <property type="protein sequence ID" value="PAP76976.1"/>
    <property type="molecule type" value="Genomic_DNA"/>
</dbReference>
<dbReference type="NCBIfam" id="TIGR01498">
    <property type="entry name" value="folK"/>
    <property type="match status" value="1"/>
</dbReference>
<keyword evidence="5" id="KW-0808">Transferase</keyword>
<gene>
    <name evidence="14" type="ORF">BSZ37_11305</name>
</gene>
<dbReference type="PANTHER" id="PTHR43071:SF1">
    <property type="entry name" value="2-AMINO-4-HYDROXY-6-HYDROXYMETHYLDIHYDROPTERIDINE PYROPHOSPHOKINASE"/>
    <property type="match status" value="1"/>
</dbReference>
<evidence type="ECO:0000256" key="9">
    <source>
        <dbReference type="ARBA" id="ARBA00022909"/>
    </source>
</evidence>
<dbReference type="InterPro" id="IPR035907">
    <property type="entry name" value="Hppk_sf"/>
</dbReference>
<dbReference type="AlphaFoldDB" id="A0A271J0F1"/>
<dbReference type="GO" id="GO:0016301">
    <property type="term" value="F:kinase activity"/>
    <property type="evidence" value="ECO:0007669"/>
    <property type="project" value="UniProtKB-KW"/>
</dbReference>
<feature type="domain" description="7,8-dihydro-6-hydroxymethylpterin-pyrophosphokinase" evidence="13">
    <location>
        <begin position="92"/>
        <end position="103"/>
    </location>
</feature>
<evidence type="ECO:0000259" key="13">
    <source>
        <dbReference type="PROSITE" id="PS00794"/>
    </source>
</evidence>
<keyword evidence="7 14" id="KW-0418">Kinase</keyword>
<organism evidence="14 15">
    <name type="scientific">Rubrivirga marina</name>
    <dbReference type="NCBI Taxonomy" id="1196024"/>
    <lineage>
        <taxon>Bacteria</taxon>
        <taxon>Pseudomonadati</taxon>
        <taxon>Rhodothermota</taxon>
        <taxon>Rhodothermia</taxon>
        <taxon>Rhodothermales</taxon>
        <taxon>Rubricoccaceae</taxon>
        <taxon>Rubrivirga</taxon>
    </lineage>
</organism>
<dbReference type="InterPro" id="IPR000550">
    <property type="entry name" value="Hppk"/>
</dbReference>
<accession>A0A271J0F1</accession>
<comment type="function">
    <text evidence="10">Catalyzes the transfer of pyrophosphate from adenosine triphosphate (ATP) to 6-hydroxymethyl-7,8-dihydropterin, an enzymatic step in folate biosynthesis pathway.</text>
</comment>
<keyword evidence="6" id="KW-0547">Nucleotide-binding</keyword>
<evidence type="ECO:0000256" key="6">
    <source>
        <dbReference type="ARBA" id="ARBA00022741"/>
    </source>
</evidence>
<protein>
    <recommendedName>
        <fullName evidence="4">2-amino-4-hydroxy-6-hydroxymethyldihydropteridine pyrophosphokinase</fullName>
        <ecNumber evidence="3">2.7.6.3</ecNumber>
    </recommendedName>
    <alternativeName>
        <fullName evidence="11">6-hydroxymethyl-7,8-dihydropterin pyrophosphokinase</fullName>
    </alternativeName>
    <alternativeName>
        <fullName evidence="12">7,8-dihydro-6-hydroxymethylpterin-pyrophosphokinase</fullName>
    </alternativeName>
</protein>
<comment type="similarity">
    <text evidence="2">Belongs to the HPPK family.</text>
</comment>
<dbReference type="CDD" id="cd00483">
    <property type="entry name" value="HPPK"/>
    <property type="match status" value="1"/>
</dbReference>
<sequence>MTEAFVALGANVGDRLAALRGAVSALGALKHTEVTAMSAVYETEALVLPGADPQPDHLNAVVGLWTGLGPFALLRALHVIERDAGRDPDAPKWAPRPLDLDILLFGVQCVESSTLVVPHPSLAERRFVLAPLAEVAGLAEVPGLGQTVDDLLAACPDSGRVERTEFVLRA</sequence>
<evidence type="ECO:0000256" key="12">
    <source>
        <dbReference type="ARBA" id="ARBA00033413"/>
    </source>
</evidence>
<evidence type="ECO:0000256" key="4">
    <source>
        <dbReference type="ARBA" id="ARBA00016218"/>
    </source>
</evidence>
<keyword evidence="8" id="KW-0067">ATP-binding</keyword>
<keyword evidence="15" id="KW-1185">Reference proteome</keyword>
<dbReference type="SUPFAM" id="SSF55083">
    <property type="entry name" value="6-hydroxymethyl-7,8-dihydropterin pyrophosphokinase, HPPK"/>
    <property type="match status" value="1"/>
</dbReference>
<reference evidence="14 15" key="1">
    <citation type="submission" date="2016-11" db="EMBL/GenBank/DDBJ databases">
        <title>Study of marine rhodopsin-containing bacteria.</title>
        <authorList>
            <person name="Yoshizawa S."/>
            <person name="Kumagai Y."/>
            <person name="Kogure K."/>
        </authorList>
    </citation>
    <scope>NUCLEOTIDE SEQUENCE [LARGE SCALE GENOMIC DNA]</scope>
    <source>
        <strain evidence="14 15">SAORIC-28</strain>
    </source>
</reference>
<dbReference type="RefSeq" id="WP_179299586.1">
    <property type="nucleotide sequence ID" value="NZ_MQWD01000001.1"/>
</dbReference>
<comment type="caution">
    <text evidence="14">The sequence shown here is derived from an EMBL/GenBank/DDBJ whole genome shotgun (WGS) entry which is preliminary data.</text>
</comment>
<dbReference type="GO" id="GO:0046654">
    <property type="term" value="P:tetrahydrofolate biosynthetic process"/>
    <property type="evidence" value="ECO:0007669"/>
    <property type="project" value="UniProtKB-UniPathway"/>
</dbReference>
<keyword evidence="9" id="KW-0289">Folate biosynthesis</keyword>
<dbReference type="PROSITE" id="PS00794">
    <property type="entry name" value="HPPK"/>
    <property type="match status" value="1"/>
</dbReference>
<dbReference type="PANTHER" id="PTHR43071">
    <property type="entry name" value="2-AMINO-4-HYDROXY-6-HYDROXYMETHYLDIHYDROPTERIDINE PYROPHOSPHOKINASE"/>
    <property type="match status" value="1"/>
</dbReference>
<evidence type="ECO:0000256" key="10">
    <source>
        <dbReference type="ARBA" id="ARBA00029409"/>
    </source>
</evidence>
<dbReference type="Proteomes" id="UP000216339">
    <property type="component" value="Unassembled WGS sequence"/>
</dbReference>
<dbReference type="Pfam" id="PF01288">
    <property type="entry name" value="HPPK"/>
    <property type="match status" value="1"/>
</dbReference>
<evidence type="ECO:0000256" key="2">
    <source>
        <dbReference type="ARBA" id="ARBA00005810"/>
    </source>
</evidence>
<evidence type="ECO:0000256" key="3">
    <source>
        <dbReference type="ARBA" id="ARBA00013253"/>
    </source>
</evidence>
<dbReference type="GO" id="GO:0005524">
    <property type="term" value="F:ATP binding"/>
    <property type="evidence" value="ECO:0007669"/>
    <property type="project" value="UniProtKB-KW"/>
</dbReference>
<evidence type="ECO:0000313" key="15">
    <source>
        <dbReference type="Proteomes" id="UP000216339"/>
    </source>
</evidence>
<dbReference type="UniPathway" id="UPA00077">
    <property type="reaction ID" value="UER00155"/>
</dbReference>
<dbReference type="Gene3D" id="3.30.70.560">
    <property type="entry name" value="7,8-Dihydro-6-hydroxymethylpterin-pyrophosphokinase HPPK"/>
    <property type="match status" value="1"/>
</dbReference>
<evidence type="ECO:0000256" key="8">
    <source>
        <dbReference type="ARBA" id="ARBA00022840"/>
    </source>
</evidence>
<dbReference type="EC" id="2.7.6.3" evidence="3"/>
<evidence type="ECO:0000313" key="14">
    <source>
        <dbReference type="EMBL" id="PAP76976.1"/>
    </source>
</evidence>
<dbReference type="GO" id="GO:0046656">
    <property type="term" value="P:folic acid biosynthetic process"/>
    <property type="evidence" value="ECO:0007669"/>
    <property type="project" value="UniProtKB-KW"/>
</dbReference>
<dbReference type="GO" id="GO:0003848">
    <property type="term" value="F:2-amino-4-hydroxy-6-hydroxymethyldihydropteridine diphosphokinase activity"/>
    <property type="evidence" value="ECO:0007669"/>
    <property type="project" value="UniProtKB-EC"/>
</dbReference>
<evidence type="ECO:0000256" key="5">
    <source>
        <dbReference type="ARBA" id="ARBA00022679"/>
    </source>
</evidence>
<proteinExistence type="inferred from homology"/>